<feature type="compositionally biased region" description="Basic residues" evidence="16">
    <location>
        <begin position="793"/>
        <end position="807"/>
    </location>
</feature>
<feature type="compositionally biased region" description="Polar residues" evidence="16">
    <location>
        <begin position="535"/>
        <end position="546"/>
    </location>
</feature>
<evidence type="ECO:0000256" key="2">
    <source>
        <dbReference type="ARBA" id="ARBA00022448"/>
    </source>
</evidence>
<accession>A0A3P8VC22</accession>
<feature type="region of interest" description="Disordered" evidence="16">
    <location>
        <begin position="534"/>
        <end position="555"/>
    </location>
</feature>
<evidence type="ECO:0000256" key="10">
    <source>
        <dbReference type="ARBA" id="ARBA00022989"/>
    </source>
</evidence>
<dbReference type="FunFam" id="1.10.238.180:FF:000001">
    <property type="entry name" value="Stromal interaction molecule 1"/>
    <property type="match status" value="1"/>
</dbReference>
<feature type="compositionally biased region" description="Polar residues" evidence="16">
    <location>
        <begin position="762"/>
        <end position="774"/>
    </location>
</feature>
<protein>
    <submittedName>
        <fullName evidence="19">Stromal interaction molecule 1a</fullName>
    </submittedName>
</protein>
<dbReference type="GO" id="GO:0005246">
    <property type="term" value="F:calcium channel regulator activity"/>
    <property type="evidence" value="ECO:0007669"/>
    <property type="project" value="InterPro"/>
</dbReference>
<dbReference type="AlphaFoldDB" id="A0A3P8VC22"/>
<dbReference type="Ensembl" id="ENSCSET00000012079.1">
    <property type="protein sequence ID" value="ENSCSEP00000011937.1"/>
    <property type="gene ID" value="ENSCSEG00000007586.1"/>
</dbReference>
<dbReference type="GO" id="GO:0005789">
    <property type="term" value="C:endoplasmic reticulum membrane"/>
    <property type="evidence" value="ECO:0007669"/>
    <property type="project" value="UniProtKB-SubCell"/>
</dbReference>
<dbReference type="InterPro" id="IPR037608">
    <property type="entry name" value="STIM1/2"/>
</dbReference>
<feature type="compositionally biased region" description="Polar residues" evidence="16">
    <location>
        <begin position="724"/>
        <end position="755"/>
    </location>
</feature>
<sequence length="807" mass="90075">MLYCSYVIFPHFFVVCVQQHTPVMEFYKCVTLWISCLCLGNCLTDKASSSTQDSQTGDNFISDFCRIDALLCKDENALLSFEAIRSIHKLMDDDANGNVDVSETDGFLREDLNYHDPWGKHNSFHGDDQLISVEDLWNTWKGSEVLYNWTVDEVVEWLIAYVELPQYVEAFRKMNFNGSAMPRLAVKNTTLTLSILKILDRSHVQKLHLKSLDTVLFGPPLMNRHNHLKDFMLVVSIVIGMGGCWFAYIQNRYSKDHMKKMMKDLEGLQRAEQSLHDLQQKLQIAQEEHRSVEVEKVNLEQKLRDEINTAKQEAQRLKELREGTENELSRQKYAEEELEQVRMALKKAEKELESRSSWSPPESLQKWLQLTHEVEVQYYNIKKQNAERQLILAKEGAEKIKKKRNTLFGTFHVAHSSSLDDVDHKILAAKQALGEVTAALRERLHRWQQIEILTGFTIVNNPGLPSLASALNLDPGFVGGRATPQHFIMTDDMDDLEEDIVPGTLQSPSMMSLRQRHIDPQLAMGSQRLVESCLSAGQQGEGTSQTARSRARRSRSHSFGQLECLPLPPLSSALSHPSVICTANPNPQSLSSLLSSSSCLPGSVGGSVASHSSHLYHSSFQPMDPIPDFSDVSQAHNSLGDLNRSDSDSSLSLSQVGDRLSAYSSKGHLIKPTSLIHGLHGRGEDSVSLHGFTPNGGNRIHEGSPPETVTDSPLLMKKLYGMEQSPSLGDINSMSESSRSLSPNSTEPDTPSPTGGQVGLSKGNSRIPQLSSKKSPLEEDSGSTGEETDSTASRKKHTFKIFKKPKK</sequence>
<dbReference type="InterPro" id="IPR032393">
    <property type="entry name" value="SOAR_STIM1/2"/>
</dbReference>
<dbReference type="Pfam" id="PF16533">
    <property type="entry name" value="SOAR"/>
    <property type="match status" value="1"/>
</dbReference>
<keyword evidence="12" id="KW-0406">Ion transport</keyword>
<dbReference type="PANTHER" id="PTHR15136">
    <property type="entry name" value="STROMAL INTERACTION MOLECULE HOMOLOG"/>
    <property type="match status" value="1"/>
</dbReference>
<dbReference type="Gene3D" id="1.10.150.50">
    <property type="entry name" value="Transcription Factor, Ets-1"/>
    <property type="match status" value="1"/>
</dbReference>
<feature type="region of interest" description="Disordered" evidence="16">
    <location>
        <begin position="677"/>
        <end position="711"/>
    </location>
</feature>
<feature type="region of interest" description="Disordered" evidence="16">
    <location>
        <begin position="724"/>
        <end position="807"/>
    </location>
</feature>
<evidence type="ECO:0000256" key="16">
    <source>
        <dbReference type="SAM" id="MobiDB-lite"/>
    </source>
</evidence>
<dbReference type="InterPro" id="IPR001660">
    <property type="entry name" value="SAM"/>
</dbReference>
<evidence type="ECO:0000256" key="8">
    <source>
        <dbReference type="ARBA" id="ARBA00022824"/>
    </source>
</evidence>
<keyword evidence="10 17" id="KW-1133">Transmembrane helix</keyword>
<keyword evidence="5 17" id="KW-0812">Transmembrane</keyword>
<feature type="compositionally biased region" description="Acidic residues" evidence="16">
    <location>
        <begin position="778"/>
        <end position="789"/>
    </location>
</feature>
<dbReference type="FunFam" id="1.10.150.50:FF:000009">
    <property type="entry name" value="Stromal interaction molecule 1"/>
    <property type="match status" value="1"/>
</dbReference>
<dbReference type="GO" id="GO:0051049">
    <property type="term" value="P:regulation of transport"/>
    <property type="evidence" value="ECO:0007669"/>
    <property type="project" value="UniProtKB-ARBA"/>
</dbReference>
<keyword evidence="9" id="KW-0106">Calcium</keyword>
<organism evidence="19 20">
    <name type="scientific">Cynoglossus semilaevis</name>
    <name type="common">Tongue sole</name>
    <dbReference type="NCBI Taxonomy" id="244447"/>
    <lineage>
        <taxon>Eukaryota</taxon>
        <taxon>Metazoa</taxon>
        <taxon>Chordata</taxon>
        <taxon>Craniata</taxon>
        <taxon>Vertebrata</taxon>
        <taxon>Euteleostomi</taxon>
        <taxon>Actinopterygii</taxon>
        <taxon>Neopterygii</taxon>
        <taxon>Teleostei</taxon>
        <taxon>Neoteleostei</taxon>
        <taxon>Acanthomorphata</taxon>
        <taxon>Carangaria</taxon>
        <taxon>Pleuronectiformes</taxon>
        <taxon>Pleuronectoidei</taxon>
        <taxon>Cynoglossidae</taxon>
        <taxon>Cynoglossinae</taxon>
        <taxon>Cynoglossus</taxon>
    </lineage>
</organism>
<name>A0A3P8VC22_CYNSE</name>
<keyword evidence="3" id="KW-0597">Phosphoprotein</keyword>
<keyword evidence="14" id="KW-0325">Glycoprotein</keyword>
<keyword evidence="7" id="KW-0732">Signal</keyword>
<reference evidence="19 20" key="1">
    <citation type="journal article" date="2014" name="Nat. Genet.">
        <title>Whole-genome sequence of a flatfish provides insights into ZW sex chromosome evolution and adaptation to a benthic lifestyle.</title>
        <authorList>
            <person name="Chen S."/>
            <person name="Zhang G."/>
            <person name="Shao C."/>
            <person name="Huang Q."/>
            <person name="Liu G."/>
            <person name="Zhang P."/>
            <person name="Song W."/>
            <person name="An N."/>
            <person name="Chalopin D."/>
            <person name="Volff J.N."/>
            <person name="Hong Y."/>
            <person name="Li Q."/>
            <person name="Sha Z."/>
            <person name="Zhou H."/>
            <person name="Xie M."/>
            <person name="Yu Q."/>
            <person name="Liu Y."/>
            <person name="Xiang H."/>
            <person name="Wang N."/>
            <person name="Wu K."/>
            <person name="Yang C."/>
            <person name="Zhou Q."/>
            <person name="Liao X."/>
            <person name="Yang L."/>
            <person name="Hu Q."/>
            <person name="Zhang J."/>
            <person name="Meng L."/>
            <person name="Jin L."/>
            <person name="Tian Y."/>
            <person name="Lian J."/>
            <person name="Yang J."/>
            <person name="Miao G."/>
            <person name="Liu S."/>
            <person name="Liang Z."/>
            <person name="Yan F."/>
            <person name="Li Y."/>
            <person name="Sun B."/>
            <person name="Zhang H."/>
            <person name="Zhang J."/>
            <person name="Zhu Y."/>
            <person name="Du M."/>
            <person name="Zhao Y."/>
            <person name="Schartl M."/>
            <person name="Tang Q."/>
            <person name="Wang J."/>
        </authorList>
    </citation>
    <scope>NUCLEOTIDE SEQUENCE</scope>
</reference>
<keyword evidence="20" id="KW-1185">Reference proteome</keyword>
<evidence type="ECO:0000256" key="14">
    <source>
        <dbReference type="ARBA" id="ARBA00023180"/>
    </source>
</evidence>
<dbReference type="Pfam" id="PF25578">
    <property type="entry name" value="EF-hand_STIM1"/>
    <property type="match status" value="1"/>
</dbReference>
<dbReference type="Pfam" id="PF07647">
    <property type="entry name" value="SAM_2"/>
    <property type="match status" value="1"/>
</dbReference>
<dbReference type="GO" id="GO:0048846">
    <property type="term" value="P:axon extension involved in axon guidance"/>
    <property type="evidence" value="ECO:0007669"/>
    <property type="project" value="Ensembl"/>
</dbReference>
<dbReference type="GeneTree" id="ENSGT00390000000214"/>
<dbReference type="InParanoid" id="A0A3P8VC22"/>
<evidence type="ECO:0000256" key="1">
    <source>
        <dbReference type="ARBA" id="ARBA00004115"/>
    </source>
</evidence>
<dbReference type="STRING" id="244447.ENSCSEP00000011937"/>
<keyword evidence="11 15" id="KW-0175">Coiled coil</keyword>
<evidence type="ECO:0000256" key="12">
    <source>
        <dbReference type="ARBA" id="ARBA00023065"/>
    </source>
</evidence>
<dbReference type="GO" id="GO:0006874">
    <property type="term" value="P:intracellular calcium ion homeostasis"/>
    <property type="evidence" value="ECO:0007669"/>
    <property type="project" value="TreeGrafter"/>
</dbReference>
<keyword evidence="6" id="KW-0479">Metal-binding</keyword>
<feature type="region of interest" description="Disordered" evidence="16">
    <location>
        <begin position="627"/>
        <end position="652"/>
    </location>
</feature>
<feature type="coiled-coil region" evidence="15">
    <location>
        <begin position="268"/>
        <end position="355"/>
    </location>
</feature>
<dbReference type="SUPFAM" id="SSF47769">
    <property type="entry name" value="SAM/Pointed domain"/>
    <property type="match status" value="1"/>
</dbReference>
<evidence type="ECO:0000256" key="5">
    <source>
        <dbReference type="ARBA" id="ARBA00022692"/>
    </source>
</evidence>
<keyword evidence="4" id="KW-0109">Calcium transport</keyword>
<dbReference type="GO" id="GO:0005886">
    <property type="term" value="C:plasma membrane"/>
    <property type="evidence" value="ECO:0007669"/>
    <property type="project" value="TreeGrafter"/>
</dbReference>
<dbReference type="Gene3D" id="1.20.5.340">
    <property type="match status" value="1"/>
</dbReference>
<dbReference type="FunFam" id="1.10.287.3550:FF:000001">
    <property type="entry name" value="Stromal interaction molecule 1"/>
    <property type="match status" value="1"/>
</dbReference>
<evidence type="ECO:0000259" key="18">
    <source>
        <dbReference type="PROSITE" id="PS50105"/>
    </source>
</evidence>
<reference evidence="19" key="3">
    <citation type="submission" date="2025-09" db="UniProtKB">
        <authorList>
            <consortium name="Ensembl"/>
        </authorList>
    </citation>
    <scope>IDENTIFICATION</scope>
</reference>
<reference evidence="19" key="2">
    <citation type="submission" date="2025-08" db="UniProtKB">
        <authorList>
            <consortium name="Ensembl"/>
        </authorList>
    </citation>
    <scope>IDENTIFICATION</scope>
</reference>
<evidence type="ECO:0000313" key="20">
    <source>
        <dbReference type="Proteomes" id="UP000265120"/>
    </source>
</evidence>
<feature type="domain" description="SAM" evidence="18">
    <location>
        <begin position="149"/>
        <end position="204"/>
    </location>
</feature>
<evidence type="ECO:0000256" key="4">
    <source>
        <dbReference type="ARBA" id="ARBA00022568"/>
    </source>
</evidence>
<evidence type="ECO:0000256" key="6">
    <source>
        <dbReference type="ARBA" id="ARBA00022723"/>
    </source>
</evidence>
<dbReference type="InterPro" id="IPR013761">
    <property type="entry name" value="SAM/pointed_sf"/>
</dbReference>
<dbReference type="PANTHER" id="PTHR15136:SF9">
    <property type="entry name" value="STROMAL INTERACTION MOLECULE 1"/>
    <property type="match status" value="1"/>
</dbReference>
<evidence type="ECO:0000256" key="11">
    <source>
        <dbReference type="ARBA" id="ARBA00023054"/>
    </source>
</evidence>
<evidence type="ECO:0000313" key="19">
    <source>
        <dbReference type="Ensembl" id="ENSCSEP00000011937.1"/>
    </source>
</evidence>
<dbReference type="Gene3D" id="1.10.238.180">
    <property type="match status" value="1"/>
</dbReference>
<dbReference type="CDD" id="cd11722">
    <property type="entry name" value="SOAR"/>
    <property type="match status" value="1"/>
</dbReference>
<keyword evidence="8" id="KW-0256">Endoplasmic reticulum</keyword>
<feature type="compositionally biased region" description="Low complexity" evidence="16">
    <location>
        <begin position="638"/>
        <end position="652"/>
    </location>
</feature>
<evidence type="ECO:0000256" key="9">
    <source>
        <dbReference type="ARBA" id="ARBA00022837"/>
    </source>
</evidence>
<proteinExistence type="predicted"/>
<comment type="subcellular location">
    <subcellularLocation>
        <location evidence="1">Endoplasmic reticulum membrane</location>
        <topology evidence="1">Single-pass type I membrane protein</topology>
    </subcellularLocation>
</comment>
<evidence type="ECO:0000256" key="13">
    <source>
        <dbReference type="ARBA" id="ARBA00023136"/>
    </source>
</evidence>
<dbReference type="FunFam" id="1.20.5.340:FF:000011">
    <property type="entry name" value="Stromal interaction molecule 1"/>
    <property type="match status" value="1"/>
</dbReference>
<dbReference type="Proteomes" id="UP000265120">
    <property type="component" value="Chromosome 4"/>
</dbReference>
<evidence type="ECO:0000256" key="7">
    <source>
        <dbReference type="ARBA" id="ARBA00022729"/>
    </source>
</evidence>
<dbReference type="PROSITE" id="PS50105">
    <property type="entry name" value="SAM_DOMAIN"/>
    <property type="match status" value="1"/>
</dbReference>
<dbReference type="Gene3D" id="1.10.287.3550">
    <property type="match status" value="1"/>
</dbReference>
<evidence type="ECO:0000256" key="17">
    <source>
        <dbReference type="SAM" id="Phobius"/>
    </source>
</evidence>
<dbReference type="InterPro" id="IPR057835">
    <property type="entry name" value="EF-hand_STIM1/2"/>
</dbReference>
<keyword evidence="2" id="KW-0813">Transport</keyword>
<dbReference type="GO" id="GO:0002115">
    <property type="term" value="P:store-operated calcium entry"/>
    <property type="evidence" value="ECO:0007669"/>
    <property type="project" value="TreeGrafter"/>
</dbReference>
<evidence type="ECO:0000256" key="15">
    <source>
        <dbReference type="SAM" id="Coils"/>
    </source>
</evidence>
<feature type="transmembrane region" description="Helical" evidence="17">
    <location>
        <begin position="231"/>
        <end position="249"/>
    </location>
</feature>
<evidence type="ECO:0000256" key="3">
    <source>
        <dbReference type="ARBA" id="ARBA00022553"/>
    </source>
</evidence>
<dbReference type="GO" id="GO:0005509">
    <property type="term" value="F:calcium ion binding"/>
    <property type="evidence" value="ECO:0007669"/>
    <property type="project" value="TreeGrafter"/>
</dbReference>
<keyword evidence="13 17" id="KW-0472">Membrane</keyword>